<evidence type="ECO:0000256" key="4">
    <source>
        <dbReference type="ARBA" id="ARBA00022833"/>
    </source>
</evidence>
<reference evidence="9 10" key="1">
    <citation type="journal article" date="2023" name="Elife">
        <title>Identification of key yeast species and microbe-microbe interactions impacting larval growth of Drosophila in the wild.</title>
        <authorList>
            <person name="Mure A."/>
            <person name="Sugiura Y."/>
            <person name="Maeda R."/>
            <person name="Honda K."/>
            <person name="Sakurai N."/>
            <person name="Takahashi Y."/>
            <person name="Watada M."/>
            <person name="Katoh T."/>
            <person name="Gotoh A."/>
            <person name="Gotoh Y."/>
            <person name="Taniguchi I."/>
            <person name="Nakamura K."/>
            <person name="Hayashi T."/>
            <person name="Katayama T."/>
            <person name="Uemura T."/>
            <person name="Hattori Y."/>
        </authorList>
    </citation>
    <scope>NUCLEOTIDE SEQUENCE [LARGE SCALE GENOMIC DNA]</scope>
    <source>
        <strain evidence="9 10">SC-9</strain>
    </source>
</reference>
<accession>A0AAV5QT20</accession>
<dbReference type="GO" id="GO:0005634">
    <property type="term" value="C:nucleus"/>
    <property type="evidence" value="ECO:0007669"/>
    <property type="project" value="UniProtKB-SubCell"/>
</dbReference>
<comment type="catalytic activity">
    <reaction evidence="7">
        <text>adenine + H2O + H(+) = hypoxanthine + NH4(+)</text>
        <dbReference type="Rhea" id="RHEA:23688"/>
        <dbReference type="ChEBI" id="CHEBI:15377"/>
        <dbReference type="ChEBI" id="CHEBI:15378"/>
        <dbReference type="ChEBI" id="CHEBI:16708"/>
        <dbReference type="ChEBI" id="CHEBI:17368"/>
        <dbReference type="ChEBI" id="CHEBI:28938"/>
        <dbReference type="EC" id="3.5.4.2"/>
    </reaction>
</comment>
<dbReference type="GO" id="GO:0005829">
    <property type="term" value="C:cytosol"/>
    <property type="evidence" value="ECO:0007669"/>
    <property type="project" value="TreeGrafter"/>
</dbReference>
<dbReference type="AlphaFoldDB" id="A0AAV5QT20"/>
<evidence type="ECO:0000313" key="10">
    <source>
        <dbReference type="Proteomes" id="UP001360560"/>
    </source>
</evidence>
<dbReference type="GO" id="GO:0008270">
    <property type="term" value="F:zinc ion binding"/>
    <property type="evidence" value="ECO:0007669"/>
    <property type="project" value="UniProtKB-UniRule"/>
</dbReference>
<feature type="binding site" evidence="7">
    <location>
        <position position="293"/>
    </location>
    <ligand>
        <name>Zn(2+)</name>
        <dbReference type="ChEBI" id="CHEBI:29105"/>
        <note>catalytic</note>
    </ligand>
</feature>
<feature type="binding site" evidence="7">
    <location>
        <position position="212"/>
    </location>
    <ligand>
        <name>Zn(2+)</name>
        <dbReference type="ChEBI" id="CHEBI:29105"/>
        <note>catalytic</note>
    </ligand>
</feature>
<evidence type="ECO:0000256" key="7">
    <source>
        <dbReference type="HAMAP-Rule" id="MF_03145"/>
    </source>
</evidence>
<dbReference type="InterPro" id="IPR032466">
    <property type="entry name" value="Metal_Hydrolase"/>
</dbReference>
<dbReference type="CDD" id="cd01320">
    <property type="entry name" value="ADA"/>
    <property type="match status" value="1"/>
</dbReference>
<evidence type="ECO:0000256" key="1">
    <source>
        <dbReference type="ARBA" id="ARBA00022490"/>
    </source>
</evidence>
<feature type="binding site" evidence="7">
    <location>
        <position position="294"/>
    </location>
    <ligand>
        <name>substrate</name>
    </ligand>
</feature>
<dbReference type="Proteomes" id="UP001360560">
    <property type="component" value="Unassembled WGS sequence"/>
</dbReference>
<proteinExistence type="inferred from homology"/>
<dbReference type="SUPFAM" id="SSF51556">
    <property type="entry name" value="Metallo-dependent hydrolases"/>
    <property type="match status" value="1"/>
</dbReference>
<feature type="site" description="Important for catalytic activity" evidence="7">
    <location>
        <position position="236"/>
    </location>
</feature>
<keyword evidence="5 7" id="KW-0546">Nucleotide metabolism</keyword>
<dbReference type="GO" id="GO:0000034">
    <property type="term" value="F:adenine deaminase activity"/>
    <property type="evidence" value="ECO:0007669"/>
    <property type="project" value="UniProtKB-UniRule"/>
</dbReference>
<keyword evidence="10" id="KW-1185">Reference proteome</keyword>
<feature type="binding site" evidence="7">
    <location>
        <position position="26"/>
    </location>
    <ligand>
        <name>Zn(2+)</name>
        <dbReference type="ChEBI" id="CHEBI:29105"/>
        <note>catalytic</note>
    </ligand>
</feature>
<dbReference type="PANTHER" id="PTHR43114:SF6">
    <property type="entry name" value="ADENINE DEAMINASE"/>
    <property type="match status" value="1"/>
</dbReference>
<dbReference type="EMBL" id="BTFZ01000012">
    <property type="protein sequence ID" value="GMM37552.1"/>
    <property type="molecule type" value="Genomic_DNA"/>
</dbReference>
<evidence type="ECO:0000256" key="3">
    <source>
        <dbReference type="ARBA" id="ARBA00022801"/>
    </source>
</evidence>
<dbReference type="GO" id="GO:0043103">
    <property type="term" value="P:hypoxanthine salvage"/>
    <property type="evidence" value="ECO:0007669"/>
    <property type="project" value="UniProtKB-UniRule"/>
</dbReference>
<comment type="caution">
    <text evidence="9">The sequence shown here is derived from an EMBL/GenBank/DDBJ whole genome shotgun (WGS) entry which is preliminary data.</text>
</comment>
<evidence type="ECO:0000256" key="2">
    <source>
        <dbReference type="ARBA" id="ARBA00022723"/>
    </source>
</evidence>
<comment type="function">
    <text evidence="7">Catalyzes the hydrolytic deamination of adenine to hypoxanthine. Plays an important role in the purine salvage pathway and in nitrogen catabolism.</text>
</comment>
<comment type="similarity">
    <text evidence="7">Belongs to the metallo-dependent hydrolases superfamily. Adenosine and AMP deaminases family. Adenine deaminase type 2 subfamily.</text>
</comment>
<dbReference type="FunFam" id="3.20.20.140:FF:000039">
    <property type="entry name" value="Adenine deaminase"/>
    <property type="match status" value="1"/>
</dbReference>
<evidence type="ECO:0000256" key="6">
    <source>
        <dbReference type="ARBA" id="ARBA00023242"/>
    </source>
</evidence>
<dbReference type="InterPro" id="IPR006330">
    <property type="entry name" value="Ado/ade_deaminase"/>
</dbReference>
<name>A0AAV5QT20_9ASCO</name>
<feature type="binding site" evidence="7">
    <location>
        <position position="24"/>
    </location>
    <ligand>
        <name>Zn(2+)</name>
        <dbReference type="ChEBI" id="CHEBI:29105"/>
        <note>catalytic</note>
    </ligand>
</feature>
<protein>
    <recommendedName>
        <fullName evidence="7">Adenine deaminase</fullName>
        <shortName evidence="7">ADE</shortName>
        <ecNumber evidence="7">3.5.4.2</ecNumber>
    </recommendedName>
    <alternativeName>
        <fullName evidence="7">Adenine aminohydrolase</fullName>
        <shortName evidence="7">AAH</shortName>
    </alternativeName>
</protein>
<evidence type="ECO:0000256" key="5">
    <source>
        <dbReference type="ARBA" id="ARBA00023080"/>
    </source>
</evidence>
<dbReference type="InterPro" id="IPR001365">
    <property type="entry name" value="A_deaminase_dom"/>
</dbReference>
<dbReference type="Gene3D" id="3.20.20.140">
    <property type="entry name" value="Metal-dependent hydrolases"/>
    <property type="match status" value="1"/>
</dbReference>
<organism evidence="9 10">
    <name type="scientific">Saccharomycopsis crataegensis</name>
    <dbReference type="NCBI Taxonomy" id="43959"/>
    <lineage>
        <taxon>Eukaryota</taxon>
        <taxon>Fungi</taxon>
        <taxon>Dikarya</taxon>
        <taxon>Ascomycota</taxon>
        <taxon>Saccharomycotina</taxon>
        <taxon>Saccharomycetes</taxon>
        <taxon>Saccharomycopsidaceae</taxon>
        <taxon>Saccharomycopsis</taxon>
    </lineage>
</organism>
<dbReference type="GO" id="GO:0009168">
    <property type="term" value="P:purine ribonucleoside monophosphate biosynthetic process"/>
    <property type="evidence" value="ECO:0007669"/>
    <property type="project" value="InterPro"/>
</dbReference>
<sequence>MPAIYECDSHMTQFLTELPKCEHHVHLEGTLSPSLLFKLISKHNVELPSDFPSTPEALEIRYNQFTDLDDFLHFYYIGMNVLKDEDDFFQLAWEYFQTAATQGLHHAETFFDPQGHLCRGIEFETFLNGFTRAAAKAKQELGITSKLIMCLLRHLPVPDCLETIDLAHKHYESGAIHGLGLDSSEKPFPPHLFAECYGKIKDKFPHVGLTAHAGEEGGPEFVTNSLDLLNVTRIDHGVNSVKDQELMKRLAANRTMLSVCPMSNLKLRVVSDLSQLPLKELLDAGVPFSINSDDPAYFNSYILENYVQVHKHFGFDLKTWCRISKFGIEGSWIEDDHKKQLLQKVDDVYKKFLYIEN</sequence>
<dbReference type="GO" id="GO:0009117">
    <property type="term" value="P:nucleotide metabolic process"/>
    <property type="evidence" value="ECO:0007669"/>
    <property type="project" value="UniProtKB-KW"/>
</dbReference>
<dbReference type="Pfam" id="PF00962">
    <property type="entry name" value="A_deaminase"/>
    <property type="match status" value="1"/>
</dbReference>
<evidence type="ECO:0000313" key="9">
    <source>
        <dbReference type="EMBL" id="GMM37552.1"/>
    </source>
</evidence>
<feature type="active site" description="Proton donor" evidence="7">
    <location>
        <position position="215"/>
    </location>
</feature>
<feature type="domain" description="Adenosine deaminase" evidence="8">
    <location>
        <begin position="19"/>
        <end position="347"/>
    </location>
</feature>
<dbReference type="PROSITE" id="PS00485">
    <property type="entry name" value="A_DEAMINASE"/>
    <property type="match status" value="1"/>
</dbReference>
<keyword evidence="2 7" id="KW-0479">Metal-binding</keyword>
<comment type="cofactor">
    <cofactor evidence="7">
        <name>Zn(2+)</name>
        <dbReference type="ChEBI" id="CHEBI:29105"/>
    </cofactor>
    <text evidence="7">Binds 1 zinc ion per subunit.</text>
</comment>
<dbReference type="InterPro" id="IPR028892">
    <property type="entry name" value="ADE"/>
</dbReference>
<dbReference type="GO" id="GO:0006146">
    <property type="term" value="P:adenine catabolic process"/>
    <property type="evidence" value="ECO:0007669"/>
    <property type="project" value="UniProtKB-UniRule"/>
</dbReference>
<dbReference type="NCBIfam" id="TIGR01430">
    <property type="entry name" value="aden_deam"/>
    <property type="match status" value="1"/>
</dbReference>
<comment type="subcellular location">
    <subcellularLocation>
        <location evidence="7">Cytoplasm</location>
    </subcellularLocation>
    <subcellularLocation>
        <location evidence="7">Nucleus</location>
    </subcellularLocation>
</comment>
<dbReference type="InterPro" id="IPR006650">
    <property type="entry name" value="A/AMP_deam_AS"/>
</dbReference>
<gene>
    <name evidence="7" type="primary">AAH1</name>
    <name evidence="9" type="ORF">DASC09_048770</name>
</gene>
<dbReference type="EC" id="3.5.4.2" evidence="7"/>
<evidence type="ECO:0000259" key="8">
    <source>
        <dbReference type="Pfam" id="PF00962"/>
    </source>
</evidence>
<dbReference type="PANTHER" id="PTHR43114">
    <property type="entry name" value="ADENINE DEAMINASE"/>
    <property type="match status" value="1"/>
</dbReference>
<keyword evidence="1 7" id="KW-0963">Cytoplasm</keyword>
<keyword evidence="4 7" id="KW-0862">Zinc</keyword>
<keyword evidence="3 7" id="KW-0378">Hydrolase</keyword>
<dbReference type="HAMAP" id="MF_01962">
    <property type="entry name" value="Adenine_deaminase"/>
    <property type="match status" value="1"/>
</dbReference>
<keyword evidence="6 7" id="KW-0539">Nucleus</keyword>